<proteinExistence type="predicted"/>
<organism evidence="1">
    <name type="scientific">Arundo donax</name>
    <name type="common">Giant reed</name>
    <name type="synonym">Donax arundinaceus</name>
    <dbReference type="NCBI Taxonomy" id="35708"/>
    <lineage>
        <taxon>Eukaryota</taxon>
        <taxon>Viridiplantae</taxon>
        <taxon>Streptophyta</taxon>
        <taxon>Embryophyta</taxon>
        <taxon>Tracheophyta</taxon>
        <taxon>Spermatophyta</taxon>
        <taxon>Magnoliopsida</taxon>
        <taxon>Liliopsida</taxon>
        <taxon>Poales</taxon>
        <taxon>Poaceae</taxon>
        <taxon>PACMAD clade</taxon>
        <taxon>Arundinoideae</taxon>
        <taxon>Arundineae</taxon>
        <taxon>Arundo</taxon>
    </lineage>
</organism>
<name>A0A0A9F0B4_ARUDO</name>
<protein>
    <submittedName>
        <fullName evidence="1">Csu474(RpS14)</fullName>
    </submittedName>
</protein>
<dbReference type="EMBL" id="GBRH01192114">
    <property type="protein sequence ID" value="JAE05782.1"/>
    <property type="molecule type" value="Transcribed_RNA"/>
</dbReference>
<reference evidence="1" key="2">
    <citation type="journal article" date="2015" name="Data Brief">
        <title>Shoot transcriptome of the giant reed, Arundo donax.</title>
        <authorList>
            <person name="Barrero R.A."/>
            <person name="Guerrero F.D."/>
            <person name="Moolhuijzen P."/>
            <person name="Goolsby J.A."/>
            <person name="Tidwell J."/>
            <person name="Bellgard S.E."/>
            <person name="Bellgard M.I."/>
        </authorList>
    </citation>
    <scope>NUCLEOTIDE SEQUENCE</scope>
    <source>
        <tissue evidence="1">Shoot tissue taken approximately 20 cm above the soil surface</tissue>
    </source>
</reference>
<accession>A0A0A9F0B4</accession>
<evidence type="ECO:0000313" key="1">
    <source>
        <dbReference type="EMBL" id="JAE05782.1"/>
    </source>
</evidence>
<dbReference type="AlphaFoldDB" id="A0A0A9F0B4"/>
<reference evidence="1" key="1">
    <citation type="submission" date="2014-09" db="EMBL/GenBank/DDBJ databases">
        <authorList>
            <person name="Magalhaes I.L.F."/>
            <person name="Oliveira U."/>
            <person name="Santos F.R."/>
            <person name="Vidigal T.H.D.A."/>
            <person name="Brescovit A.D."/>
            <person name="Santos A.J."/>
        </authorList>
    </citation>
    <scope>NUCLEOTIDE SEQUENCE</scope>
    <source>
        <tissue evidence="1">Shoot tissue taken approximately 20 cm above the soil surface</tissue>
    </source>
</reference>
<sequence>MGDDQTRYSLQHKIKSNMVAIIHSPKLPPP</sequence>